<dbReference type="GO" id="GO:0043565">
    <property type="term" value="F:sequence-specific DNA binding"/>
    <property type="evidence" value="ECO:0007669"/>
    <property type="project" value="InterPro"/>
</dbReference>
<dbReference type="InterPro" id="IPR036390">
    <property type="entry name" value="WH_DNA-bd_sf"/>
</dbReference>
<dbReference type="AlphaFoldDB" id="K9HE65"/>
<dbReference type="InterPro" id="IPR019887">
    <property type="entry name" value="Tscrpt_reg_AsnC/Lrp_C"/>
</dbReference>
<organism evidence="5 6">
    <name type="scientific">Caenispirillum salinarum AK4</name>
    <dbReference type="NCBI Taxonomy" id="1238182"/>
    <lineage>
        <taxon>Bacteria</taxon>
        <taxon>Pseudomonadati</taxon>
        <taxon>Pseudomonadota</taxon>
        <taxon>Alphaproteobacteria</taxon>
        <taxon>Rhodospirillales</taxon>
        <taxon>Novispirillaceae</taxon>
        <taxon>Caenispirillum</taxon>
    </lineage>
</organism>
<dbReference type="InterPro" id="IPR000485">
    <property type="entry name" value="AsnC-type_HTH_dom"/>
</dbReference>
<dbReference type="OrthoDB" id="9813313at2"/>
<feature type="domain" description="HTH asnC-type" evidence="4">
    <location>
        <begin position="3"/>
        <end position="64"/>
    </location>
</feature>
<dbReference type="STRING" id="1238182.C882_1925"/>
<dbReference type="SUPFAM" id="SSF46785">
    <property type="entry name" value="Winged helix' DNA-binding domain"/>
    <property type="match status" value="1"/>
</dbReference>
<sequence length="160" mass="17426">MHLDTFDARLLAELQRNNRKTSAALSDTVHLSPAACLRRADRLRRHGVIRADVSVVQPEKVGVGVQALVRVTLQQKQPETIAAFEATMLAADEVISCWHVTGGFDYGLVVVARDIAMYEAFVRVMLVENPLVRTHEASIVLNAVKSGAPLPVYLAALEGA</sequence>
<evidence type="ECO:0000256" key="1">
    <source>
        <dbReference type="ARBA" id="ARBA00023015"/>
    </source>
</evidence>
<keyword evidence="6" id="KW-1185">Reference proteome</keyword>
<keyword evidence="3" id="KW-0804">Transcription</keyword>
<dbReference type="SMART" id="SM00344">
    <property type="entry name" value="HTH_ASNC"/>
    <property type="match status" value="1"/>
</dbReference>
<dbReference type="Pfam" id="PF01037">
    <property type="entry name" value="AsnC_trans_reg"/>
    <property type="match status" value="1"/>
</dbReference>
<evidence type="ECO:0000313" key="5">
    <source>
        <dbReference type="EMBL" id="EKV26996.1"/>
    </source>
</evidence>
<dbReference type="Gene3D" id="1.10.10.10">
    <property type="entry name" value="Winged helix-like DNA-binding domain superfamily/Winged helix DNA-binding domain"/>
    <property type="match status" value="1"/>
</dbReference>
<dbReference type="EMBL" id="ANHY01000021">
    <property type="protein sequence ID" value="EKV26996.1"/>
    <property type="molecule type" value="Genomic_DNA"/>
</dbReference>
<evidence type="ECO:0000259" key="4">
    <source>
        <dbReference type="PROSITE" id="PS50956"/>
    </source>
</evidence>
<dbReference type="PRINTS" id="PR00033">
    <property type="entry name" value="HTHASNC"/>
</dbReference>
<reference evidence="5 6" key="1">
    <citation type="journal article" date="2013" name="Genome Announc.">
        <title>Draft Genome Sequence of an Alphaproteobacterium, Caenispirillum salinarum AK4(T), Isolated from a Solar Saltern.</title>
        <authorList>
            <person name="Khatri I."/>
            <person name="Singh A."/>
            <person name="Korpole S."/>
            <person name="Pinnaka A.K."/>
            <person name="Subramanian S."/>
        </authorList>
    </citation>
    <scope>NUCLEOTIDE SEQUENCE [LARGE SCALE GENOMIC DNA]</scope>
    <source>
        <strain evidence="5 6">AK4</strain>
    </source>
</reference>
<comment type="caution">
    <text evidence="5">The sequence shown here is derived from an EMBL/GenBank/DDBJ whole genome shotgun (WGS) entry which is preliminary data.</text>
</comment>
<dbReference type="InterPro" id="IPR036388">
    <property type="entry name" value="WH-like_DNA-bd_sf"/>
</dbReference>
<dbReference type="PROSITE" id="PS50956">
    <property type="entry name" value="HTH_ASNC_2"/>
    <property type="match status" value="1"/>
</dbReference>
<gene>
    <name evidence="5" type="ORF">C882_1925</name>
</gene>
<dbReference type="GO" id="GO:0043200">
    <property type="term" value="P:response to amino acid"/>
    <property type="evidence" value="ECO:0007669"/>
    <property type="project" value="TreeGrafter"/>
</dbReference>
<proteinExistence type="predicted"/>
<dbReference type="RefSeq" id="WP_009542321.1">
    <property type="nucleotide sequence ID" value="NZ_ANHY01000021.1"/>
</dbReference>
<keyword evidence="2" id="KW-0238">DNA-binding</keyword>
<protein>
    <submittedName>
        <fullName evidence="5">Leucine-responsive regulatory protein</fullName>
    </submittedName>
</protein>
<dbReference type="Proteomes" id="UP000009881">
    <property type="component" value="Unassembled WGS sequence"/>
</dbReference>
<dbReference type="eggNOG" id="COG1522">
    <property type="taxonomic scope" value="Bacteria"/>
</dbReference>
<evidence type="ECO:0000256" key="3">
    <source>
        <dbReference type="ARBA" id="ARBA00023163"/>
    </source>
</evidence>
<dbReference type="InterPro" id="IPR011008">
    <property type="entry name" value="Dimeric_a/b-barrel"/>
</dbReference>
<dbReference type="InterPro" id="IPR019888">
    <property type="entry name" value="Tscrpt_reg_AsnC-like"/>
</dbReference>
<dbReference type="Gene3D" id="3.30.70.920">
    <property type="match status" value="1"/>
</dbReference>
<name>K9HE65_9PROT</name>
<keyword evidence="1" id="KW-0805">Transcription regulation</keyword>
<dbReference type="PANTHER" id="PTHR30154:SF34">
    <property type="entry name" value="TRANSCRIPTIONAL REGULATOR AZLB"/>
    <property type="match status" value="1"/>
</dbReference>
<evidence type="ECO:0000313" key="6">
    <source>
        <dbReference type="Proteomes" id="UP000009881"/>
    </source>
</evidence>
<evidence type="ECO:0000256" key="2">
    <source>
        <dbReference type="ARBA" id="ARBA00023125"/>
    </source>
</evidence>
<dbReference type="GO" id="GO:0005829">
    <property type="term" value="C:cytosol"/>
    <property type="evidence" value="ECO:0007669"/>
    <property type="project" value="TreeGrafter"/>
</dbReference>
<dbReference type="SUPFAM" id="SSF54909">
    <property type="entry name" value="Dimeric alpha+beta barrel"/>
    <property type="match status" value="1"/>
</dbReference>
<dbReference type="Pfam" id="PF13404">
    <property type="entry name" value="HTH_AsnC-type"/>
    <property type="match status" value="1"/>
</dbReference>
<dbReference type="PANTHER" id="PTHR30154">
    <property type="entry name" value="LEUCINE-RESPONSIVE REGULATORY PROTEIN"/>
    <property type="match status" value="1"/>
</dbReference>
<accession>K9HE65</accession>